<dbReference type="InterPro" id="IPR036047">
    <property type="entry name" value="F-box-like_dom_sf"/>
</dbReference>
<dbReference type="Proteomes" id="UP000201566">
    <property type="component" value="Segment"/>
</dbReference>
<accession>S4VTH4</accession>
<dbReference type="Gene3D" id="2.160.20.80">
    <property type="entry name" value="E3 ubiquitin-protein ligase SopA"/>
    <property type="match status" value="1"/>
</dbReference>
<proteinExistence type="predicted"/>
<sequence length="694" mass="75233">MDDYGGFAPTPRGACLFDLPDEVLVHAVGFLDEARDVAAWTMVSVRAAAIGSDATLWARLYARDSDRLWARHCESIAGAIGMALVCGGRSWRSFLEGRCEAQVTRWTKEQLAKILRHDHWFGCAWSRLVDLMGGHPRTTYRLVACVRASIEPVRREPAGVPAGDHVVFVGTRINLKGSDFGPRMTIRRGGFDADGLLRGPGLYWSTDAKGATVPQTCVAMPVGQPQPVRSAVGIWARGALVTQADVLAQTDDDRLAYVGPWGPNGPEGCATVTHCDGTLVCRGQWRHGALRGPVWWRTVRSPSLVAHAVYGAASERLPDVVSWFADGRLRFRNTTRPGRSPKSEAPLCARYSRSGVTITGKSPDVYVHVWPNGDLVAGRVVLVLDRALSVGLFRFSPRSPEAAVAGRVIDGTSLGLALAVDAGTGHVRVRWPDGSGPVLDVLRDYEAAGHAGWCATARDTHDPSWASMMACRPPTDQMVMGATIGVHPACPASFCAADADMALCEHDFCDLVDLAPGGRTGTDDDDDNDNPPEPRACDVALLDLLTRCGVPEVPMCGGRVRDAVCLWDDLGERLSTHVCHSWQSLDLSRIHLQRVVVAGVALDGVDFCGARLDRCVFYRCWFAACRWESALIVDSHFVACAFLADKRVWCEDRRAGGDKWCVDQTGALDALRHFGATIVVATASLTDRDSRTPF</sequence>
<dbReference type="RefSeq" id="YP_008319394.1">
    <property type="nucleotide sequence ID" value="NC_021858.1"/>
</dbReference>
<dbReference type="EMBL" id="KC977570">
    <property type="protein sequence ID" value="AGO82725.1"/>
    <property type="molecule type" value="Genomic_DNA"/>
</dbReference>
<gene>
    <name evidence="1" type="ORF">pdul_cds_602</name>
</gene>
<organism evidence="1 2">
    <name type="scientific">Pandoravirus dulcis</name>
    <dbReference type="NCBI Taxonomy" id="1349409"/>
    <lineage>
        <taxon>Viruses</taxon>
        <taxon>Pandoravirus</taxon>
    </lineage>
</organism>
<dbReference type="GeneID" id="16512136"/>
<dbReference type="KEGG" id="vg:16512136"/>
<dbReference type="SUPFAM" id="SSF141571">
    <property type="entry name" value="Pentapeptide repeat-like"/>
    <property type="match status" value="1"/>
</dbReference>
<evidence type="ECO:0000313" key="2">
    <source>
        <dbReference type="Proteomes" id="UP000201566"/>
    </source>
</evidence>
<name>S4VTH4_9VIRU</name>
<dbReference type="SUPFAM" id="SSF81383">
    <property type="entry name" value="F-box domain"/>
    <property type="match status" value="1"/>
</dbReference>
<evidence type="ECO:0000313" key="1">
    <source>
        <dbReference type="EMBL" id="AGO82725.1"/>
    </source>
</evidence>
<protein>
    <submittedName>
        <fullName evidence="1">Pentapeptide 4 incomplete domain containing protein</fullName>
    </submittedName>
</protein>
<reference evidence="1 2" key="1">
    <citation type="journal article" date="2013" name="Science">
        <title>Pandoraviruses: amoeba viruses with genomes up to 2.5 Mb reaching that of parasitic eukaryotes.</title>
        <authorList>
            <person name="Philippe N."/>
            <person name="Legendre M."/>
            <person name="Doutre G."/>
            <person name="Coute Y."/>
            <person name="Poirot O."/>
            <person name="Lescot M."/>
            <person name="Arslan D."/>
            <person name="Seltzer V."/>
            <person name="Bertaux L."/>
            <person name="Bruley C."/>
            <person name="Garin J."/>
            <person name="Claverie J.M."/>
            <person name="Abergel C."/>
        </authorList>
    </citation>
    <scope>NUCLEOTIDE SEQUENCE [LARGE SCALE GENOMIC DNA]</scope>
    <source>
        <strain evidence="1">Melbourne</strain>
    </source>
</reference>